<dbReference type="SUPFAM" id="SSF46626">
    <property type="entry name" value="Cytochrome c"/>
    <property type="match status" value="1"/>
</dbReference>
<protein>
    <recommendedName>
        <fullName evidence="5">Cytochrome c domain-containing protein</fullName>
    </recommendedName>
</protein>
<dbReference type="GO" id="GO:0020037">
    <property type="term" value="F:heme binding"/>
    <property type="evidence" value="ECO:0007669"/>
    <property type="project" value="InterPro"/>
</dbReference>
<dbReference type="GO" id="GO:0046872">
    <property type="term" value="F:metal ion binding"/>
    <property type="evidence" value="ECO:0007669"/>
    <property type="project" value="UniProtKB-KW"/>
</dbReference>
<dbReference type="Proteomes" id="UP000425960">
    <property type="component" value="Chromosome"/>
</dbReference>
<dbReference type="KEGG" id="dov:DSCO28_34140"/>
<evidence type="ECO:0000256" key="1">
    <source>
        <dbReference type="ARBA" id="ARBA00022617"/>
    </source>
</evidence>
<dbReference type="InterPro" id="IPR036909">
    <property type="entry name" value="Cyt_c-like_dom_sf"/>
</dbReference>
<dbReference type="GO" id="GO:0009055">
    <property type="term" value="F:electron transfer activity"/>
    <property type="evidence" value="ECO:0007669"/>
    <property type="project" value="InterPro"/>
</dbReference>
<dbReference type="PANTHER" id="PTHR40394:SF2">
    <property type="entry name" value="QUINOL:CYTOCHROME C OXIDOREDUCTASE MEMBRANE PROTEIN"/>
    <property type="match status" value="1"/>
</dbReference>
<dbReference type="EMBL" id="AP021876">
    <property type="protein sequence ID" value="BBO82848.1"/>
    <property type="molecule type" value="Genomic_DNA"/>
</dbReference>
<proteinExistence type="predicted"/>
<sequence>MGRILAVMLIVCTVALAAWGVITAYDELMPAGRMWKTPAIKPHEHPIPVMAAGSVPVSGGEAFFHAAAAEDLKPPFGLTDPAVIATGKTAYGYYCVHCHGKNYDGYGTVGQSFAPKPRDLRDAKVQTMTEGTLFKEISFGLPGGRQPPLATTIAPDDRWRVIAYVKSLGQRN</sequence>
<evidence type="ECO:0000256" key="4">
    <source>
        <dbReference type="PROSITE-ProRule" id="PRU00433"/>
    </source>
</evidence>
<dbReference type="Pfam" id="PF00034">
    <property type="entry name" value="Cytochrom_C"/>
    <property type="match status" value="1"/>
</dbReference>
<dbReference type="InterPro" id="IPR009056">
    <property type="entry name" value="Cyt_c-like_dom"/>
</dbReference>
<evidence type="ECO:0000256" key="2">
    <source>
        <dbReference type="ARBA" id="ARBA00022723"/>
    </source>
</evidence>
<keyword evidence="3 4" id="KW-0408">Iron</keyword>
<evidence type="ECO:0000259" key="5">
    <source>
        <dbReference type="PROSITE" id="PS51007"/>
    </source>
</evidence>
<keyword evidence="1 4" id="KW-0349">Heme</keyword>
<organism evidence="6 7">
    <name type="scientific">Desulfosarcina ovata subsp. sediminis</name>
    <dbReference type="NCBI Taxonomy" id="885957"/>
    <lineage>
        <taxon>Bacteria</taxon>
        <taxon>Pseudomonadati</taxon>
        <taxon>Thermodesulfobacteriota</taxon>
        <taxon>Desulfobacteria</taxon>
        <taxon>Desulfobacterales</taxon>
        <taxon>Desulfosarcinaceae</taxon>
        <taxon>Desulfosarcina</taxon>
    </lineage>
</organism>
<gene>
    <name evidence="6" type="ORF">DSCO28_34140</name>
</gene>
<evidence type="ECO:0000313" key="7">
    <source>
        <dbReference type="Proteomes" id="UP000425960"/>
    </source>
</evidence>
<dbReference type="PROSITE" id="PS51007">
    <property type="entry name" value="CYTC"/>
    <property type="match status" value="1"/>
</dbReference>
<dbReference type="Gene3D" id="1.10.760.10">
    <property type="entry name" value="Cytochrome c-like domain"/>
    <property type="match status" value="1"/>
</dbReference>
<accession>A0A5K7ZKS9</accession>
<evidence type="ECO:0000256" key="3">
    <source>
        <dbReference type="ARBA" id="ARBA00023004"/>
    </source>
</evidence>
<evidence type="ECO:0000313" key="6">
    <source>
        <dbReference type="EMBL" id="BBO82848.1"/>
    </source>
</evidence>
<dbReference type="RefSeq" id="WP_155323199.1">
    <property type="nucleotide sequence ID" value="NZ_AP021876.1"/>
</dbReference>
<keyword evidence="2 4" id="KW-0479">Metal-binding</keyword>
<reference evidence="6 7" key="1">
    <citation type="submission" date="2019-11" db="EMBL/GenBank/DDBJ databases">
        <title>Comparative genomics of hydrocarbon-degrading Desulfosarcina strains.</title>
        <authorList>
            <person name="Watanabe M."/>
            <person name="Kojima H."/>
            <person name="Fukui M."/>
        </authorList>
    </citation>
    <scope>NUCLEOTIDE SEQUENCE [LARGE SCALE GENOMIC DNA]</scope>
    <source>
        <strain evidence="6 7">28bB2T</strain>
    </source>
</reference>
<feature type="domain" description="Cytochrome c" evidence="5">
    <location>
        <begin position="82"/>
        <end position="169"/>
    </location>
</feature>
<dbReference type="PANTHER" id="PTHR40394">
    <property type="entry name" value="LIPOPROTEIN-RELATED"/>
    <property type="match status" value="1"/>
</dbReference>
<dbReference type="AlphaFoldDB" id="A0A5K7ZKS9"/>
<name>A0A5K7ZKS9_9BACT</name>